<evidence type="ECO:0000256" key="2">
    <source>
        <dbReference type="SAM" id="MobiDB-lite"/>
    </source>
</evidence>
<feature type="region of interest" description="Disordered" evidence="2">
    <location>
        <begin position="653"/>
        <end position="691"/>
    </location>
</feature>
<dbReference type="AlphaFoldDB" id="A0A6S8XXT2"/>
<feature type="compositionally biased region" description="Polar residues" evidence="2">
    <location>
        <begin position="667"/>
        <end position="691"/>
    </location>
</feature>
<feature type="region of interest" description="Disordered" evidence="2">
    <location>
        <begin position="549"/>
        <end position="597"/>
    </location>
</feature>
<feature type="compositionally biased region" description="Polar residues" evidence="2">
    <location>
        <begin position="443"/>
        <end position="464"/>
    </location>
</feature>
<feature type="region of interest" description="Disordered" evidence="2">
    <location>
        <begin position="403"/>
        <end position="535"/>
    </location>
</feature>
<feature type="compositionally biased region" description="Low complexity" evidence="2">
    <location>
        <begin position="294"/>
        <end position="303"/>
    </location>
</feature>
<name>A0A6S8XXT2_9STRA</name>
<feature type="compositionally biased region" description="Polar residues" evidence="2">
    <location>
        <begin position="270"/>
        <end position="287"/>
    </location>
</feature>
<sequence length="969" mass="107112">MEERKELQPRSPSATELIGSLTIKPSSIKGMASPFQSSPFQSSPYRSSPLARSARSPVGIPAASTNATSPPRIIMPASFGDDASEYESSVYDSSVGGDETASFHTSTRRMYIGGSHFDDSSVGTFSTYNTSTLGGSTVYEDAMSCISSLDLAIPRYPPISSPPPAMPSLHKPAPPVSSAPPVQSASLSKNETEKENDCTEGPTLVISIGKSCPQKVALDETDATPVKRNVTTANCNTTTTSLTSATTMTTNDATHPQTHLSAMPERHTAPNITQPSLASTSIASSPTRLHMPHSQSSVASSSVDYHDYDTQTSQSFTQNSQSLSRNNASPPPSPTRKQPASSHYSQPIKNEIHIEKKKKKSILSIKRAKNKIAGSVFGSMFSSSNSKHLSLDNVSKSSKRAAAYNAVNSSKNSSKHSHRPSSSASVSSKNSKNSSSTNKSNTHQPQPSQLKFSQHRSASTSRLITTPEEAFDEQKPISAPVLIKSSSHTDLHQRANSYKHSKSPTNAVFPTSTTTTIPTNDVHESERRRKDQSNVERDTLQALWQLGIGDDEDDDMDIPYAQNTKKKNRAKKDLDTTTGPRRTSQLKQIPDGVPSSIQVAMTADDGESLSKTEPRRLDDEDLTIDLPQHLQQSSRPPPQADDYKYPQQLLSHAASKAESDDLDDAKSTSSQVQSRGLSPTRSPPRSSVQELTNQLIKERAEFKIQTKANSRIHQQQMEEVMQSVNVVEKEYMTMIDDLHSLLQQKEENLNSLSKQLSESKATRKSLEEREQNTKRQLAELGVELERTRMSYRDAQAKSERVVERLEKQCEEKDVAMQTAVKTLKEEVSRQFEEGDEMYEVLMEQFTKVKNEKEELIQCLEQMKKQEDKEQRDRSENILRMKDGKFSTTLTLCAFLLFNNFCSMFHDSHLFPAIVFISRFNTAIGRLQVTPNNGLSIEVERDIVVKQNSELTKLCEELLSMVETSSSRSG</sequence>
<feature type="compositionally biased region" description="Low complexity" evidence="2">
    <location>
        <begin position="310"/>
        <end position="322"/>
    </location>
</feature>
<feature type="compositionally biased region" description="Low complexity" evidence="2">
    <location>
        <begin position="33"/>
        <end position="57"/>
    </location>
</feature>
<organism evidence="3">
    <name type="scientific">Ditylum brightwellii</name>
    <dbReference type="NCBI Taxonomy" id="49249"/>
    <lineage>
        <taxon>Eukaryota</taxon>
        <taxon>Sar</taxon>
        <taxon>Stramenopiles</taxon>
        <taxon>Ochrophyta</taxon>
        <taxon>Bacillariophyta</taxon>
        <taxon>Mediophyceae</taxon>
        <taxon>Lithodesmiophycidae</taxon>
        <taxon>Lithodesmiales</taxon>
        <taxon>Lithodesmiaceae</taxon>
        <taxon>Ditylum</taxon>
    </lineage>
</organism>
<feature type="compositionally biased region" description="Pro residues" evidence="2">
    <location>
        <begin position="162"/>
        <end position="178"/>
    </location>
</feature>
<feature type="compositionally biased region" description="Polar residues" evidence="2">
    <location>
        <begin position="576"/>
        <end position="587"/>
    </location>
</feature>
<dbReference type="EMBL" id="HBNS01010783">
    <property type="protein sequence ID" value="CAE4595400.1"/>
    <property type="molecule type" value="Transcribed_RNA"/>
</dbReference>
<feature type="coiled-coil region" evidence="1">
    <location>
        <begin position="842"/>
        <end position="872"/>
    </location>
</feature>
<feature type="compositionally biased region" description="Polar residues" evidence="2">
    <location>
        <begin position="335"/>
        <end position="347"/>
    </location>
</feature>
<feature type="compositionally biased region" description="Low complexity" evidence="2">
    <location>
        <begin position="510"/>
        <end position="519"/>
    </location>
</feature>
<evidence type="ECO:0000256" key="1">
    <source>
        <dbReference type="SAM" id="Coils"/>
    </source>
</evidence>
<feature type="compositionally biased region" description="Basic and acidic residues" evidence="2">
    <location>
        <begin position="521"/>
        <end position="535"/>
    </location>
</feature>
<protein>
    <submittedName>
        <fullName evidence="3">Uncharacterized protein</fullName>
    </submittedName>
</protein>
<feature type="compositionally biased region" description="Basic and acidic residues" evidence="2">
    <location>
        <begin position="760"/>
        <end position="774"/>
    </location>
</feature>
<accession>A0A6S8XXT2</accession>
<gene>
    <name evidence="3" type="ORF">DBRI00130_LOCUS8709</name>
</gene>
<keyword evidence="1" id="KW-0175">Coiled coil</keyword>
<feature type="region of interest" description="Disordered" evidence="2">
    <location>
        <begin position="162"/>
        <end position="198"/>
    </location>
</feature>
<feature type="compositionally biased region" description="Low complexity" evidence="2">
    <location>
        <begin position="420"/>
        <end position="442"/>
    </location>
</feature>
<proteinExistence type="predicted"/>
<feature type="compositionally biased region" description="Low complexity" evidence="2">
    <location>
        <begin position="179"/>
        <end position="188"/>
    </location>
</feature>
<reference evidence="3" key="1">
    <citation type="submission" date="2021-01" db="EMBL/GenBank/DDBJ databases">
        <authorList>
            <person name="Corre E."/>
            <person name="Pelletier E."/>
            <person name="Niang G."/>
            <person name="Scheremetjew M."/>
            <person name="Finn R."/>
            <person name="Kale V."/>
            <person name="Holt S."/>
            <person name="Cochrane G."/>
            <person name="Meng A."/>
            <person name="Brown T."/>
            <person name="Cohen L."/>
        </authorList>
    </citation>
    <scope>NUCLEOTIDE SEQUENCE</scope>
    <source>
        <strain evidence="3">GSO104</strain>
    </source>
</reference>
<evidence type="ECO:0000313" key="3">
    <source>
        <dbReference type="EMBL" id="CAE4595400.1"/>
    </source>
</evidence>
<feature type="region of interest" description="Disordered" evidence="2">
    <location>
        <begin position="1"/>
        <end position="73"/>
    </location>
</feature>
<feature type="region of interest" description="Disordered" evidence="2">
    <location>
        <begin position="752"/>
        <end position="774"/>
    </location>
</feature>
<feature type="region of interest" description="Disordered" evidence="2">
    <location>
        <begin position="246"/>
        <end position="351"/>
    </location>
</feature>